<comment type="cofactor">
    <cofactor evidence="1">
        <name>Mg(2+)</name>
        <dbReference type="ChEBI" id="CHEBI:18420"/>
    </cofactor>
</comment>
<protein>
    <recommendedName>
        <fullName evidence="5">pyruvate, water dikinase</fullName>
        <ecNumber evidence="5">2.7.9.2</ecNumber>
    </recommendedName>
    <alternativeName>
        <fullName evidence="12">Pyruvate, water dikinase</fullName>
    </alternativeName>
</protein>
<dbReference type="PIRSF" id="PIRSF000854">
    <property type="entry name" value="PEP_synthase"/>
    <property type="match status" value="1"/>
</dbReference>
<comment type="function">
    <text evidence="2">Catalyzes the phosphorylation of pyruvate to phosphoenolpyruvate.</text>
</comment>
<dbReference type="InterPro" id="IPR023151">
    <property type="entry name" value="PEP_util_CS"/>
</dbReference>
<evidence type="ECO:0000256" key="5">
    <source>
        <dbReference type="ARBA" id="ARBA00011996"/>
    </source>
</evidence>
<dbReference type="EMBL" id="KZ825849">
    <property type="protein sequence ID" value="PYH95693.1"/>
    <property type="molecule type" value="Genomic_DNA"/>
</dbReference>
<dbReference type="VEuPathDB" id="FungiDB:BO71DRAFT_397792"/>
<evidence type="ECO:0000259" key="14">
    <source>
        <dbReference type="Pfam" id="PF00391"/>
    </source>
</evidence>
<dbReference type="EC" id="2.7.9.2" evidence="5"/>
<keyword evidence="18" id="KW-1185">Reference proteome</keyword>
<dbReference type="UniPathway" id="UPA00138"/>
<evidence type="ECO:0000256" key="13">
    <source>
        <dbReference type="ARBA" id="ARBA00047700"/>
    </source>
</evidence>
<dbReference type="InterPro" id="IPR040442">
    <property type="entry name" value="Pyrv_kinase-like_dom_sf"/>
</dbReference>
<keyword evidence="9" id="KW-0418">Kinase</keyword>
<dbReference type="InterPro" id="IPR006319">
    <property type="entry name" value="PEP_synth"/>
</dbReference>
<comment type="pathway">
    <text evidence="3">Carbohydrate biosynthesis; gluconeogenesis.</text>
</comment>
<proteinExistence type="inferred from homology"/>
<evidence type="ECO:0000259" key="16">
    <source>
        <dbReference type="Pfam" id="PF02896"/>
    </source>
</evidence>
<dbReference type="Pfam" id="PF00391">
    <property type="entry name" value="PEP-utilizers"/>
    <property type="match status" value="1"/>
</dbReference>
<reference evidence="17 18" key="1">
    <citation type="submission" date="2018-02" db="EMBL/GenBank/DDBJ databases">
        <title>The genomes of Aspergillus section Nigri reveals drivers in fungal speciation.</title>
        <authorList>
            <consortium name="DOE Joint Genome Institute"/>
            <person name="Vesth T.C."/>
            <person name="Nybo J."/>
            <person name="Theobald S."/>
            <person name="Brandl J."/>
            <person name="Frisvad J.C."/>
            <person name="Nielsen K.F."/>
            <person name="Lyhne E.K."/>
            <person name="Kogle M.E."/>
            <person name="Kuo A."/>
            <person name="Riley R."/>
            <person name="Clum A."/>
            <person name="Nolan M."/>
            <person name="Lipzen A."/>
            <person name="Salamov A."/>
            <person name="Henrissat B."/>
            <person name="Wiebenga A."/>
            <person name="De vries R.P."/>
            <person name="Grigoriev I.V."/>
            <person name="Mortensen U.H."/>
            <person name="Andersen M.R."/>
            <person name="Baker S.E."/>
        </authorList>
    </citation>
    <scope>NUCLEOTIDE SEQUENCE [LARGE SCALE GENOMIC DNA]</scope>
    <source>
        <strain evidence="17 18">CBS 707.79</strain>
    </source>
</reference>
<dbReference type="Pfam" id="PF02896">
    <property type="entry name" value="PEP-utilizers_C"/>
    <property type="match status" value="1"/>
</dbReference>
<organism evidence="17 18">
    <name type="scientific">Aspergillus ellipticus CBS 707.79</name>
    <dbReference type="NCBI Taxonomy" id="1448320"/>
    <lineage>
        <taxon>Eukaryota</taxon>
        <taxon>Fungi</taxon>
        <taxon>Dikarya</taxon>
        <taxon>Ascomycota</taxon>
        <taxon>Pezizomycotina</taxon>
        <taxon>Eurotiomycetes</taxon>
        <taxon>Eurotiomycetidae</taxon>
        <taxon>Eurotiales</taxon>
        <taxon>Aspergillaceae</taxon>
        <taxon>Aspergillus</taxon>
        <taxon>Aspergillus subgen. Circumdati</taxon>
    </lineage>
</organism>
<dbReference type="FunFam" id="3.30.1490.20:FF:000010">
    <property type="entry name" value="Phosphoenolpyruvate synthase"/>
    <property type="match status" value="1"/>
</dbReference>
<dbReference type="InterPro" id="IPR002192">
    <property type="entry name" value="PPDK_AMP/ATP-bd"/>
</dbReference>
<accession>A0A319DWB2</accession>
<dbReference type="Gene3D" id="3.30.470.20">
    <property type="entry name" value="ATP-grasp fold, B domain"/>
    <property type="match status" value="1"/>
</dbReference>
<dbReference type="InterPro" id="IPR015813">
    <property type="entry name" value="Pyrv/PenolPyrv_kinase-like_dom"/>
</dbReference>
<dbReference type="OrthoDB" id="6123450at2759"/>
<evidence type="ECO:0000256" key="2">
    <source>
        <dbReference type="ARBA" id="ARBA00002988"/>
    </source>
</evidence>
<gene>
    <name evidence="17" type="ORF">BO71DRAFT_397792</name>
</gene>
<evidence type="ECO:0000259" key="15">
    <source>
        <dbReference type="Pfam" id="PF01326"/>
    </source>
</evidence>
<sequence>MDSSDNPLVIELGQLRRGDVSLVGGKNSSLGEMISQLGTAGIPVPRGFATTSHAYWQYLEANHLREAIAALVADWQCRRSTLAETGQAVRSLFLHGRWPADQEQAIRTAYRELSRRAGTKNLHVAVRSSASAEDLPDASFAGQQETYLNVSGEEALLDACRRCFASLFTDRAMNYRQARGFDPLGIALSVGVQQMVRSDAVGGAAGVMFTLDTESGFDQMVLINAAWGLGENVVQGTVDPDEYHLFKPLLARDPLRPIIKKARGSKEIKMVYGDPATTPTRNVPTSRAERDAWVLSDEEILTLGRWGCIVERHYGCPMDLEWARDGESGQLWVVQARPETVHSQRQDAASSFKTFQVKRRGRVLAKGVSVGDAAVSGRVCLIETAHDIDRFVPGSVLVTKATDPDWVPIMKQATALITDHGGRTSHAAIVSRELGLPAVVGAGNATYVLHTGRDVTVSCAEGDVGFIYDGLADISTQVVDLASLPPSRATGVMVNLANPAAAYRWWRLPVDGIGLARMEFVVANSIQIHPMALVHFEHLKDADAKQQIARLTVGYDHKPDYFVDKLAQAFAALCAVFYPKPAIIRMSDFKTNEYARLIGGEAFEPHEENPMIGFRGASRYYSPRYREGFALECRAIKRLRETMGFTNAIVMIPFCRTVHEAERVLEVMRDNGLVRGDAGLQVYMMCEIPSNVILASAFTRYFDGFSIGSNDLTQLTLGIDRDSDELADLFAEQDEAVLWMIRQAIAVARQKGCKIGICGQGPSDHPEFAQFLVEAGISSISVTPDSFFAVKKRVVACEEALSRQTALSGETDAAHYHLVDIHEAA</sequence>
<evidence type="ECO:0000313" key="17">
    <source>
        <dbReference type="EMBL" id="PYH95693.1"/>
    </source>
</evidence>
<dbReference type="NCBIfam" id="NF005057">
    <property type="entry name" value="PRK06464.1"/>
    <property type="match status" value="1"/>
</dbReference>
<evidence type="ECO:0000256" key="3">
    <source>
        <dbReference type="ARBA" id="ARBA00004742"/>
    </source>
</evidence>
<keyword evidence="8" id="KW-0547">Nucleotide-binding</keyword>
<evidence type="ECO:0000256" key="6">
    <source>
        <dbReference type="ARBA" id="ARBA00022679"/>
    </source>
</evidence>
<dbReference type="AlphaFoldDB" id="A0A319DWB2"/>
<evidence type="ECO:0000256" key="8">
    <source>
        <dbReference type="ARBA" id="ARBA00022741"/>
    </source>
</evidence>
<dbReference type="GO" id="GO:0005524">
    <property type="term" value="F:ATP binding"/>
    <property type="evidence" value="ECO:0007669"/>
    <property type="project" value="UniProtKB-KW"/>
</dbReference>
<feature type="domain" description="Pyruvate phosphate dikinase AMP/ATP-binding" evidence="15">
    <location>
        <begin position="21"/>
        <end position="349"/>
    </location>
</feature>
<dbReference type="NCBIfam" id="TIGR01418">
    <property type="entry name" value="PEP_synth"/>
    <property type="match status" value="1"/>
</dbReference>
<dbReference type="InterPro" id="IPR013815">
    <property type="entry name" value="ATP_grasp_subdomain_1"/>
</dbReference>
<dbReference type="PANTHER" id="PTHR43030:SF1">
    <property type="entry name" value="PHOSPHOENOLPYRUVATE SYNTHASE"/>
    <property type="match status" value="1"/>
</dbReference>
<dbReference type="InterPro" id="IPR008279">
    <property type="entry name" value="PEP-util_enz_mobile_dom"/>
</dbReference>
<evidence type="ECO:0000313" key="18">
    <source>
        <dbReference type="Proteomes" id="UP000247810"/>
    </source>
</evidence>
<dbReference type="InterPro" id="IPR018274">
    <property type="entry name" value="PEP_util_AS"/>
</dbReference>
<dbReference type="Proteomes" id="UP000247810">
    <property type="component" value="Unassembled WGS sequence"/>
</dbReference>
<evidence type="ECO:0000256" key="9">
    <source>
        <dbReference type="ARBA" id="ARBA00022777"/>
    </source>
</evidence>
<keyword evidence="17" id="KW-0670">Pyruvate</keyword>
<name>A0A319DWB2_9EURO</name>
<keyword evidence="10" id="KW-0067">ATP-binding</keyword>
<dbReference type="InterPro" id="IPR036637">
    <property type="entry name" value="Phosphohistidine_dom_sf"/>
</dbReference>
<dbReference type="SUPFAM" id="SSF51621">
    <property type="entry name" value="Phosphoenolpyruvate/pyruvate domain"/>
    <property type="match status" value="1"/>
</dbReference>
<feature type="domain" description="PEP-utilising enzyme mobile" evidence="14">
    <location>
        <begin position="393"/>
        <end position="462"/>
    </location>
</feature>
<dbReference type="Gene3D" id="3.50.30.10">
    <property type="entry name" value="Phosphohistidine domain"/>
    <property type="match status" value="1"/>
</dbReference>
<evidence type="ECO:0000256" key="12">
    <source>
        <dbReference type="ARBA" id="ARBA00033470"/>
    </source>
</evidence>
<comment type="similarity">
    <text evidence="4">Belongs to the PEP-utilizing enzyme family.</text>
</comment>
<dbReference type="SUPFAM" id="SSF56059">
    <property type="entry name" value="Glutathione synthetase ATP-binding domain-like"/>
    <property type="match status" value="1"/>
</dbReference>
<dbReference type="Pfam" id="PF01326">
    <property type="entry name" value="PPDK_N"/>
    <property type="match status" value="1"/>
</dbReference>
<evidence type="ECO:0000256" key="4">
    <source>
        <dbReference type="ARBA" id="ARBA00007837"/>
    </source>
</evidence>
<dbReference type="InterPro" id="IPR000121">
    <property type="entry name" value="PEP_util_C"/>
</dbReference>
<dbReference type="Gene3D" id="3.20.20.60">
    <property type="entry name" value="Phosphoenolpyruvate-binding domains"/>
    <property type="match status" value="1"/>
</dbReference>
<dbReference type="STRING" id="1448320.A0A319DWB2"/>
<dbReference type="PANTHER" id="PTHR43030">
    <property type="entry name" value="PHOSPHOENOLPYRUVATE SYNTHASE"/>
    <property type="match status" value="1"/>
</dbReference>
<evidence type="ECO:0000256" key="7">
    <source>
        <dbReference type="ARBA" id="ARBA00022723"/>
    </source>
</evidence>
<keyword evidence="7" id="KW-0479">Metal-binding</keyword>
<evidence type="ECO:0000256" key="11">
    <source>
        <dbReference type="ARBA" id="ARBA00022842"/>
    </source>
</evidence>
<evidence type="ECO:0000256" key="1">
    <source>
        <dbReference type="ARBA" id="ARBA00001946"/>
    </source>
</evidence>
<dbReference type="PROSITE" id="PS00370">
    <property type="entry name" value="PEP_ENZYMES_PHOS_SITE"/>
    <property type="match status" value="1"/>
</dbReference>
<dbReference type="SUPFAM" id="SSF52009">
    <property type="entry name" value="Phosphohistidine domain"/>
    <property type="match status" value="1"/>
</dbReference>
<evidence type="ECO:0000256" key="10">
    <source>
        <dbReference type="ARBA" id="ARBA00022840"/>
    </source>
</evidence>
<feature type="domain" description="PEP-utilising enzyme C-terminal" evidence="16">
    <location>
        <begin position="482"/>
        <end position="795"/>
    </location>
</feature>
<dbReference type="PROSITE" id="PS00742">
    <property type="entry name" value="PEP_ENZYMES_2"/>
    <property type="match status" value="1"/>
</dbReference>
<dbReference type="GO" id="GO:0006094">
    <property type="term" value="P:gluconeogenesis"/>
    <property type="evidence" value="ECO:0007669"/>
    <property type="project" value="UniProtKB-UniPathway"/>
</dbReference>
<dbReference type="Gene3D" id="3.30.1490.20">
    <property type="entry name" value="ATP-grasp fold, A domain"/>
    <property type="match status" value="1"/>
</dbReference>
<keyword evidence="11" id="KW-0460">Magnesium</keyword>
<dbReference type="GO" id="GO:0046872">
    <property type="term" value="F:metal ion binding"/>
    <property type="evidence" value="ECO:0007669"/>
    <property type="project" value="UniProtKB-KW"/>
</dbReference>
<dbReference type="FunFam" id="3.30.470.20:FF:000017">
    <property type="entry name" value="Phosphoenolpyruvate synthase"/>
    <property type="match status" value="1"/>
</dbReference>
<keyword evidence="6" id="KW-0808">Transferase</keyword>
<comment type="catalytic activity">
    <reaction evidence="13">
        <text>pyruvate + ATP + H2O = phosphoenolpyruvate + AMP + phosphate + 2 H(+)</text>
        <dbReference type="Rhea" id="RHEA:11364"/>
        <dbReference type="ChEBI" id="CHEBI:15361"/>
        <dbReference type="ChEBI" id="CHEBI:15377"/>
        <dbReference type="ChEBI" id="CHEBI:15378"/>
        <dbReference type="ChEBI" id="CHEBI:30616"/>
        <dbReference type="ChEBI" id="CHEBI:43474"/>
        <dbReference type="ChEBI" id="CHEBI:58702"/>
        <dbReference type="ChEBI" id="CHEBI:456215"/>
        <dbReference type="EC" id="2.7.9.2"/>
    </reaction>
</comment>
<dbReference type="GO" id="GO:0008986">
    <property type="term" value="F:pyruvate, water dikinase activity"/>
    <property type="evidence" value="ECO:0007669"/>
    <property type="project" value="UniProtKB-EC"/>
</dbReference>